<reference evidence="13" key="1">
    <citation type="submission" date="2019-03" db="EMBL/GenBank/DDBJ databases">
        <title>Improved annotation for the trematode Fasciola hepatica.</title>
        <authorList>
            <person name="Choi Y.-J."/>
            <person name="Martin J."/>
            <person name="Mitreva M."/>
        </authorList>
    </citation>
    <scope>NUCLEOTIDE SEQUENCE [LARGE SCALE GENOMIC DNA]</scope>
</reference>
<keyword evidence="7 11" id="KW-0406">Ion transport</keyword>
<evidence type="ECO:0000256" key="11">
    <source>
        <dbReference type="RuleBase" id="RU000679"/>
    </source>
</evidence>
<evidence type="ECO:0000256" key="1">
    <source>
        <dbReference type="ARBA" id="ARBA00004141"/>
    </source>
</evidence>
<evidence type="ECO:0000256" key="8">
    <source>
        <dbReference type="ARBA" id="ARBA00023136"/>
    </source>
</evidence>
<evidence type="ECO:0000256" key="10">
    <source>
        <dbReference type="ARBA" id="ARBA00023303"/>
    </source>
</evidence>
<name>A0A4E0S302_FASHE</name>
<dbReference type="GO" id="GO:0015280">
    <property type="term" value="F:ligand-gated sodium channel activity"/>
    <property type="evidence" value="ECO:0007669"/>
    <property type="project" value="TreeGrafter"/>
</dbReference>
<dbReference type="EMBL" id="JXXN02000664">
    <property type="protein sequence ID" value="THD26670.1"/>
    <property type="molecule type" value="Genomic_DNA"/>
</dbReference>
<keyword evidence="5 12" id="KW-1133">Transmembrane helix</keyword>
<keyword evidence="2 11" id="KW-0813">Transport</keyword>
<evidence type="ECO:0000256" key="2">
    <source>
        <dbReference type="ARBA" id="ARBA00022448"/>
    </source>
</evidence>
<dbReference type="AlphaFoldDB" id="A0A4E0S302"/>
<keyword evidence="4 11" id="KW-0812">Transmembrane</keyword>
<keyword evidence="6" id="KW-0915">Sodium</keyword>
<sequence length="667" mass="75835">MKKFNSLFSQSSLVPLAKIANAPSRSLRLLWAVFTATMFVVLCSCITLVVIQYCRHQTVFQLDYSGRNVLYDQVPGFTICPQIQEAKRLFNEVMDVEPTQEGLSWLDKSSLDKFRNRARALKPHLTTGAIVHRLPPGQLYWDTNTIALSQLYGILQNFSVRFRMQPARMEMSHRLTVMEQVPNVKHFLCTTFELHSHYPAASSWSYLEIELNQSISSKSSQFTAFTLILHERGELPFSAYERHIQTGLAPGTEVSLYVSKSVTSRLNTERNPCFDSPSVRQRSTTSVDTKEAWNDFEQEMNRSGWKASEKIPDTWELDYLDQLRMEDQRHQSSDKFVDQYTLSTSSSAPRSESSRQHTVRLFGTHFFYSREACGWAECSRKVRQVCNCSSSIEMWTYKMNGCENVTACERAECQAKKISYSTCPLSCVLTKFVKHNTIVETGNEANVEPGKIRVKLVRSEAVQVATEEEIFSLAKLFSEVGGLCSLFIGFSCIFLFELVEAMILMHRNSHRVGGETGTDLATEKNSLKMCTRLLESATNLFVDGCHMTRQNGMVGGVLSLVESHCRNECENLGASDNVEVCEAKHLPEQNDNERALKPRWVDGILLVPVVFSTPGLLIAQEEKDSDLRSNRAPEGTNIDEMDTREKSYTKKELVQLMRENKVRFILM</sequence>
<feature type="transmembrane region" description="Helical" evidence="12">
    <location>
        <begin position="29"/>
        <end position="51"/>
    </location>
</feature>
<organism evidence="13 14">
    <name type="scientific">Fasciola hepatica</name>
    <name type="common">Liver fluke</name>
    <dbReference type="NCBI Taxonomy" id="6192"/>
    <lineage>
        <taxon>Eukaryota</taxon>
        <taxon>Metazoa</taxon>
        <taxon>Spiralia</taxon>
        <taxon>Lophotrochozoa</taxon>
        <taxon>Platyhelminthes</taxon>
        <taxon>Trematoda</taxon>
        <taxon>Digenea</taxon>
        <taxon>Plagiorchiida</taxon>
        <taxon>Echinostomata</taxon>
        <taxon>Echinostomatoidea</taxon>
        <taxon>Fasciolidae</taxon>
        <taxon>Fasciola</taxon>
    </lineage>
</organism>
<evidence type="ECO:0000256" key="7">
    <source>
        <dbReference type="ARBA" id="ARBA00023065"/>
    </source>
</evidence>
<evidence type="ECO:0000256" key="12">
    <source>
        <dbReference type="SAM" id="Phobius"/>
    </source>
</evidence>
<keyword evidence="9 11" id="KW-0739">Sodium transport</keyword>
<evidence type="ECO:0000313" key="14">
    <source>
        <dbReference type="Proteomes" id="UP000230066"/>
    </source>
</evidence>
<keyword evidence="10 11" id="KW-0407">Ion channel</keyword>
<evidence type="ECO:0000256" key="4">
    <source>
        <dbReference type="ARBA" id="ARBA00022692"/>
    </source>
</evidence>
<dbReference type="PANTHER" id="PTHR11690:SF248">
    <property type="entry name" value="PICKPOCKET 17, ISOFORM A"/>
    <property type="match status" value="1"/>
</dbReference>
<protein>
    <submittedName>
        <fullName evidence="13">Na channel amiloride sensitive</fullName>
    </submittedName>
</protein>
<gene>
    <name evidence="13" type="ORF">D915_002416</name>
</gene>
<dbReference type="Pfam" id="PF00858">
    <property type="entry name" value="ASC"/>
    <property type="match status" value="2"/>
</dbReference>
<keyword evidence="14" id="KW-1185">Reference proteome</keyword>
<evidence type="ECO:0000256" key="9">
    <source>
        <dbReference type="ARBA" id="ARBA00023201"/>
    </source>
</evidence>
<keyword evidence="3 11" id="KW-0894">Sodium channel</keyword>
<proteinExistence type="inferred from homology"/>
<dbReference type="Proteomes" id="UP000230066">
    <property type="component" value="Unassembled WGS sequence"/>
</dbReference>
<evidence type="ECO:0000256" key="3">
    <source>
        <dbReference type="ARBA" id="ARBA00022461"/>
    </source>
</evidence>
<evidence type="ECO:0000313" key="13">
    <source>
        <dbReference type="EMBL" id="THD26670.1"/>
    </source>
</evidence>
<evidence type="ECO:0000256" key="6">
    <source>
        <dbReference type="ARBA" id="ARBA00023053"/>
    </source>
</evidence>
<evidence type="ECO:0000256" key="5">
    <source>
        <dbReference type="ARBA" id="ARBA00022989"/>
    </source>
</evidence>
<dbReference type="Gene3D" id="1.10.287.770">
    <property type="entry name" value="YojJ-like"/>
    <property type="match status" value="1"/>
</dbReference>
<accession>A0A4E0S302</accession>
<comment type="similarity">
    <text evidence="11">Belongs to the amiloride-sensitive sodium channel (TC 1.A.6) family.</text>
</comment>
<keyword evidence="8 12" id="KW-0472">Membrane</keyword>
<dbReference type="InterPro" id="IPR001873">
    <property type="entry name" value="ENaC"/>
</dbReference>
<dbReference type="GO" id="GO:0005886">
    <property type="term" value="C:plasma membrane"/>
    <property type="evidence" value="ECO:0007669"/>
    <property type="project" value="TreeGrafter"/>
</dbReference>
<comment type="caution">
    <text evidence="13">The sequence shown here is derived from an EMBL/GenBank/DDBJ whole genome shotgun (WGS) entry which is preliminary data.</text>
</comment>
<comment type="subcellular location">
    <subcellularLocation>
        <location evidence="1">Membrane</location>
        <topology evidence="1">Multi-pass membrane protein</topology>
    </subcellularLocation>
</comment>
<dbReference type="PANTHER" id="PTHR11690">
    <property type="entry name" value="AMILORIDE-SENSITIVE SODIUM CHANNEL-RELATED"/>
    <property type="match status" value="1"/>
</dbReference>